<keyword evidence="4" id="KW-0378">Hydrolase</keyword>
<dbReference type="GO" id="GO:0003676">
    <property type="term" value="F:nucleic acid binding"/>
    <property type="evidence" value="ECO:0007669"/>
    <property type="project" value="InterPro"/>
</dbReference>
<organism evidence="10 11">
    <name type="scientific">Papaver nudicaule</name>
    <name type="common">Iceland poppy</name>
    <dbReference type="NCBI Taxonomy" id="74823"/>
    <lineage>
        <taxon>Eukaryota</taxon>
        <taxon>Viridiplantae</taxon>
        <taxon>Streptophyta</taxon>
        <taxon>Embryophyta</taxon>
        <taxon>Tracheophyta</taxon>
        <taxon>Spermatophyta</taxon>
        <taxon>Magnoliopsida</taxon>
        <taxon>Ranunculales</taxon>
        <taxon>Papaveraceae</taxon>
        <taxon>Papaveroideae</taxon>
        <taxon>Papaver</taxon>
    </lineage>
</organism>
<evidence type="ECO:0000259" key="9">
    <source>
        <dbReference type="SMART" id="SM00479"/>
    </source>
</evidence>
<evidence type="ECO:0000256" key="4">
    <source>
        <dbReference type="ARBA" id="ARBA00022801"/>
    </source>
</evidence>
<dbReference type="InterPro" id="IPR036397">
    <property type="entry name" value="RNaseH_sf"/>
</dbReference>
<dbReference type="Proteomes" id="UP001177140">
    <property type="component" value="Unassembled WGS sequence"/>
</dbReference>
<comment type="caution">
    <text evidence="10">The sequence shown here is derived from an EMBL/GenBank/DDBJ whole genome shotgun (WGS) entry which is preliminary data.</text>
</comment>
<keyword evidence="8" id="KW-0175">Coiled coil</keyword>
<dbReference type="GO" id="GO:0004527">
    <property type="term" value="F:exonuclease activity"/>
    <property type="evidence" value="ECO:0007669"/>
    <property type="project" value="UniProtKB-KW"/>
</dbReference>
<name>A0AA41VYC9_PAPNU</name>
<evidence type="ECO:0000256" key="5">
    <source>
        <dbReference type="ARBA" id="ARBA00022839"/>
    </source>
</evidence>
<feature type="domain" description="Exonuclease" evidence="9">
    <location>
        <begin position="142"/>
        <end position="303"/>
    </location>
</feature>
<dbReference type="Gene3D" id="3.30.420.10">
    <property type="entry name" value="Ribonuclease H-like superfamily/Ribonuclease H"/>
    <property type="match status" value="1"/>
</dbReference>
<keyword evidence="3" id="KW-0540">Nuclease</keyword>
<dbReference type="SMART" id="SM00479">
    <property type="entry name" value="EXOIII"/>
    <property type="match status" value="1"/>
</dbReference>
<protein>
    <recommendedName>
        <fullName evidence="9">Exonuclease domain-containing protein</fullName>
    </recommendedName>
</protein>
<reference evidence="10" key="1">
    <citation type="submission" date="2022-03" db="EMBL/GenBank/DDBJ databases">
        <title>A functionally conserved STORR gene fusion in Papaver species that diverged 16.8 million years ago.</title>
        <authorList>
            <person name="Catania T."/>
        </authorList>
    </citation>
    <scope>NUCLEOTIDE SEQUENCE</scope>
    <source>
        <strain evidence="10">S-191538</strain>
    </source>
</reference>
<comment type="similarity">
    <text evidence="2">Belongs to the REXO1/REXO3 family.</text>
</comment>
<keyword evidence="6" id="KW-0539">Nucleus</keyword>
<dbReference type="Pfam" id="PF00929">
    <property type="entry name" value="RNase_T"/>
    <property type="match status" value="1"/>
</dbReference>
<dbReference type="SUPFAM" id="SSF53098">
    <property type="entry name" value="Ribonuclease H-like"/>
    <property type="match status" value="1"/>
</dbReference>
<evidence type="ECO:0000313" key="10">
    <source>
        <dbReference type="EMBL" id="MCL7049721.1"/>
    </source>
</evidence>
<dbReference type="InterPro" id="IPR047021">
    <property type="entry name" value="REXO1/3/4-like"/>
</dbReference>
<dbReference type="InterPro" id="IPR034922">
    <property type="entry name" value="REX1-like_exo"/>
</dbReference>
<dbReference type="InterPro" id="IPR013520">
    <property type="entry name" value="Ribonucl_H"/>
</dbReference>
<dbReference type="PANTHER" id="PTHR12801:SF115">
    <property type="entry name" value="FI18136P1-RELATED"/>
    <property type="match status" value="1"/>
</dbReference>
<accession>A0AA41VYC9</accession>
<dbReference type="GO" id="GO:0005634">
    <property type="term" value="C:nucleus"/>
    <property type="evidence" value="ECO:0007669"/>
    <property type="project" value="UniProtKB-SubCell"/>
</dbReference>
<keyword evidence="11" id="KW-1185">Reference proteome</keyword>
<dbReference type="CDD" id="cd06145">
    <property type="entry name" value="REX1_like"/>
    <property type="match status" value="1"/>
</dbReference>
<gene>
    <name evidence="10" type="ORF">MKW94_009702</name>
</gene>
<dbReference type="InterPro" id="IPR012337">
    <property type="entry name" value="RNaseH-like_sf"/>
</dbReference>
<dbReference type="PANTHER" id="PTHR12801">
    <property type="entry name" value="RNA EXONUCLEASE REXO1 / RECO3 FAMILY MEMBER-RELATED"/>
    <property type="match status" value="1"/>
</dbReference>
<feature type="coiled-coil region" evidence="8">
    <location>
        <begin position="435"/>
        <end position="469"/>
    </location>
</feature>
<dbReference type="AlphaFoldDB" id="A0AA41VYC9"/>
<dbReference type="FunFam" id="3.30.420.10:FF:000080">
    <property type="entry name" value="Small RNA degrading nuclease 3"/>
    <property type="match status" value="1"/>
</dbReference>
<keyword evidence="5" id="KW-0269">Exonuclease</keyword>
<evidence type="ECO:0000313" key="11">
    <source>
        <dbReference type="Proteomes" id="UP001177140"/>
    </source>
</evidence>
<evidence type="ECO:0000256" key="2">
    <source>
        <dbReference type="ARBA" id="ARBA00006357"/>
    </source>
</evidence>
<evidence type="ECO:0000256" key="6">
    <source>
        <dbReference type="ARBA" id="ARBA00023242"/>
    </source>
</evidence>
<comment type="function">
    <text evidence="7">3'-5' exonuclease degrading single-stranded small RNAs.</text>
</comment>
<evidence type="ECO:0000256" key="8">
    <source>
        <dbReference type="SAM" id="Coils"/>
    </source>
</evidence>
<evidence type="ECO:0000256" key="7">
    <source>
        <dbReference type="ARBA" id="ARBA00053817"/>
    </source>
</evidence>
<dbReference type="EMBL" id="JAJJMA010319304">
    <property type="protein sequence ID" value="MCL7049721.1"/>
    <property type="molecule type" value="Genomic_DNA"/>
</dbReference>
<sequence>MFKKRLATARKEILVNMVKMVQQRQMKGAKGNWHEFLNFYDPKFGASLSDPKRRSADLLVSFLETFTEGEDVKFLKKVLQRQLNREDILQLNTNANLESSIQKLIRLTFEHPEYASSYSFPSYDKDWVVTRISKSKTKESNKMVAVDCEMVRCEDQTDAVVKVCVVDQNLGVKLDKVVNPGKPISDYRSKITGITAKDLEGVTCTLADVQKSMKKLLSDGTILIGHSLHCDLEALKLDHARVIDTSLIFKCTDGTYFKRPSLNHLCKVVLNREVREEGAEHNCLDDACAAMKVVLAKLKTGFDEVIFLDQKDKLFLHRIPVCVSEEELRKLFSADSAVVLKPKYKEKAKLYSAIATFKDQHEALETFQSIEGEERKDSSGFRQKLISVQLKNASCAHIYVRKMVRDDRTALDSSSRKRRIQEVVEPSNEGSKYKLKKNSDDCLEHEKVIQMLENELRVKDSQLRTLQQAISLVSR</sequence>
<evidence type="ECO:0000256" key="1">
    <source>
        <dbReference type="ARBA" id="ARBA00004123"/>
    </source>
</evidence>
<evidence type="ECO:0000256" key="3">
    <source>
        <dbReference type="ARBA" id="ARBA00022722"/>
    </source>
</evidence>
<proteinExistence type="inferred from homology"/>
<comment type="subcellular location">
    <subcellularLocation>
        <location evidence="1">Nucleus</location>
    </subcellularLocation>
</comment>